<dbReference type="SMART" id="SM00360">
    <property type="entry name" value="RRM"/>
    <property type="match status" value="1"/>
</dbReference>
<dbReference type="PROSITE" id="PS50102">
    <property type="entry name" value="RRM"/>
    <property type="match status" value="1"/>
</dbReference>
<dbReference type="GO" id="GO:0003723">
    <property type="term" value="F:RNA binding"/>
    <property type="evidence" value="ECO:0007669"/>
    <property type="project" value="UniProtKB-UniRule"/>
</dbReference>
<dbReference type="PANTHER" id="PTHR48037:SF1">
    <property type="entry name" value="RRM DOMAIN-CONTAINING PROTEIN"/>
    <property type="match status" value="1"/>
</dbReference>
<dbReference type="InterPro" id="IPR000504">
    <property type="entry name" value="RRM_dom"/>
</dbReference>
<evidence type="ECO:0000256" key="2">
    <source>
        <dbReference type="PROSITE-ProRule" id="PRU00176"/>
    </source>
</evidence>
<feature type="domain" description="RRM" evidence="3">
    <location>
        <begin position="9"/>
        <end position="87"/>
    </location>
</feature>
<dbReference type="CDD" id="cd12347">
    <property type="entry name" value="RRM_PPIE"/>
    <property type="match status" value="1"/>
</dbReference>
<accession>A0A7S2H1G4</accession>
<dbReference type="InterPro" id="IPR012677">
    <property type="entry name" value="Nucleotide-bd_a/b_plait_sf"/>
</dbReference>
<name>A0A7S2H1G4_9STRA</name>
<protein>
    <recommendedName>
        <fullName evidence="3">RRM domain-containing protein</fullName>
    </recommendedName>
</protein>
<dbReference type="EMBL" id="HBGS01055867">
    <property type="protein sequence ID" value="CAD9477607.1"/>
    <property type="molecule type" value="Transcribed_RNA"/>
</dbReference>
<evidence type="ECO:0000256" key="1">
    <source>
        <dbReference type="ARBA" id="ARBA00022884"/>
    </source>
</evidence>
<proteinExistence type="predicted"/>
<organism evidence="4">
    <name type="scientific">Octactis speculum</name>
    <dbReference type="NCBI Taxonomy" id="3111310"/>
    <lineage>
        <taxon>Eukaryota</taxon>
        <taxon>Sar</taxon>
        <taxon>Stramenopiles</taxon>
        <taxon>Ochrophyta</taxon>
        <taxon>Dictyochophyceae</taxon>
        <taxon>Dictyochales</taxon>
        <taxon>Dictyochaceae</taxon>
        <taxon>Octactis</taxon>
    </lineage>
</organism>
<evidence type="ECO:0000313" key="4">
    <source>
        <dbReference type="EMBL" id="CAD9477607.1"/>
    </source>
</evidence>
<dbReference type="InterPro" id="IPR035979">
    <property type="entry name" value="RBD_domain_sf"/>
</dbReference>
<dbReference type="Pfam" id="PF00076">
    <property type="entry name" value="RRM_1"/>
    <property type="match status" value="1"/>
</dbReference>
<dbReference type="InterPro" id="IPR034168">
    <property type="entry name" value="PPIE_RRM"/>
</dbReference>
<sequence>MQVAVRKKRSLYVGGLEEEATEELLHAAFIPFGNVVEVQIPKDFKDNKNRGFGFVEFDNDADAAEAMDNMDGSELLGRVLRVNIAKPITHKLGASKAVWSSDEWFKQNLKEDQDLADAQDDTDSLVPMDAAPDAAAAKAKGLMIS</sequence>
<dbReference type="SUPFAM" id="SSF54928">
    <property type="entry name" value="RNA-binding domain, RBD"/>
    <property type="match status" value="1"/>
</dbReference>
<gene>
    <name evidence="4" type="ORF">DSPE1174_LOCUS29053</name>
</gene>
<keyword evidence="1 2" id="KW-0694">RNA-binding</keyword>
<reference evidence="4" key="1">
    <citation type="submission" date="2021-01" db="EMBL/GenBank/DDBJ databases">
        <authorList>
            <person name="Corre E."/>
            <person name="Pelletier E."/>
            <person name="Niang G."/>
            <person name="Scheremetjew M."/>
            <person name="Finn R."/>
            <person name="Kale V."/>
            <person name="Holt S."/>
            <person name="Cochrane G."/>
            <person name="Meng A."/>
            <person name="Brown T."/>
            <person name="Cohen L."/>
        </authorList>
    </citation>
    <scope>NUCLEOTIDE SEQUENCE</scope>
    <source>
        <strain evidence="4">CCMP1381</strain>
    </source>
</reference>
<evidence type="ECO:0000259" key="3">
    <source>
        <dbReference type="PROSITE" id="PS50102"/>
    </source>
</evidence>
<dbReference type="PANTHER" id="PTHR48037">
    <property type="entry name" value="ATPASE E1"/>
    <property type="match status" value="1"/>
</dbReference>
<dbReference type="AlphaFoldDB" id="A0A7S2H1G4"/>
<dbReference type="Gene3D" id="3.30.70.330">
    <property type="match status" value="1"/>
</dbReference>